<feature type="domain" description="C2H2-type" evidence="7">
    <location>
        <begin position="413"/>
        <end position="440"/>
    </location>
</feature>
<evidence type="ECO:0000256" key="3">
    <source>
        <dbReference type="ARBA" id="ARBA00022771"/>
    </source>
</evidence>
<dbReference type="InterPro" id="IPR036236">
    <property type="entry name" value="Znf_C2H2_sf"/>
</dbReference>
<dbReference type="PROSITE" id="PS50157">
    <property type="entry name" value="ZINC_FINGER_C2H2_2"/>
    <property type="match status" value="6"/>
</dbReference>
<dbReference type="RefSeq" id="XP_025407490.1">
    <property type="nucleotide sequence ID" value="XM_025551705.1"/>
</dbReference>
<name>A0A8B8F9I6_9HEMI</name>
<dbReference type="GO" id="GO:0008270">
    <property type="term" value="F:zinc ion binding"/>
    <property type="evidence" value="ECO:0007669"/>
    <property type="project" value="UniProtKB-KW"/>
</dbReference>
<evidence type="ECO:0000313" key="8">
    <source>
        <dbReference type="Proteomes" id="UP000694846"/>
    </source>
</evidence>
<keyword evidence="2" id="KW-0677">Repeat</keyword>
<feature type="domain" description="C2H2-type" evidence="7">
    <location>
        <begin position="385"/>
        <end position="407"/>
    </location>
</feature>
<reference evidence="9 10" key="1">
    <citation type="submission" date="2025-04" db="UniProtKB">
        <authorList>
            <consortium name="RefSeq"/>
        </authorList>
    </citation>
    <scope>IDENTIFICATION</scope>
    <source>
        <tissue evidence="9 10">Whole body</tissue>
    </source>
</reference>
<dbReference type="OrthoDB" id="4737882at2759"/>
<feature type="domain" description="C2H2-type" evidence="7">
    <location>
        <begin position="441"/>
        <end position="463"/>
    </location>
</feature>
<keyword evidence="4" id="KW-0862">Zinc</keyword>
<feature type="region of interest" description="Disordered" evidence="6">
    <location>
        <begin position="354"/>
        <end position="377"/>
    </location>
</feature>
<organism evidence="8 11">
    <name type="scientific">Sipha flava</name>
    <name type="common">yellow sugarcane aphid</name>
    <dbReference type="NCBI Taxonomy" id="143950"/>
    <lineage>
        <taxon>Eukaryota</taxon>
        <taxon>Metazoa</taxon>
        <taxon>Ecdysozoa</taxon>
        <taxon>Arthropoda</taxon>
        <taxon>Hexapoda</taxon>
        <taxon>Insecta</taxon>
        <taxon>Pterygota</taxon>
        <taxon>Neoptera</taxon>
        <taxon>Paraneoptera</taxon>
        <taxon>Hemiptera</taxon>
        <taxon>Sternorrhyncha</taxon>
        <taxon>Aphidomorpha</taxon>
        <taxon>Aphidoidea</taxon>
        <taxon>Aphididae</taxon>
        <taxon>Sipha</taxon>
    </lineage>
</organism>
<evidence type="ECO:0000256" key="6">
    <source>
        <dbReference type="SAM" id="MobiDB-lite"/>
    </source>
</evidence>
<evidence type="ECO:0000256" key="5">
    <source>
        <dbReference type="PROSITE-ProRule" id="PRU00042"/>
    </source>
</evidence>
<feature type="compositionally biased region" description="Basic and acidic residues" evidence="6">
    <location>
        <begin position="364"/>
        <end position="377"/>
    </location>
</feature>
<evidence type="ECO:0000256" key="4">
    <source>
        <dbReference type="ARBA" id="ARBA00022833"/>
    </source>
</evidence>
<accession>A0A8B8F9I6</accession>
<evidence type="ECO:0000313" key="9">
    <source>
        <dbReference type="RefSeq" id="XP_025407490.1"/>
    </source>
</evidence>
<dbReference type="RefSeq" id="XP_025407504.1">
    <property type="nucleotide sequence ID" value="XM_025551719.1"/>
</dbReference>
<protein>
    <submittedName>
        <fullName evidence="9 10">Zinc finger protein 567-like isoform X1</fullName>
    </submittedName>
</protein>
<dbReference type="Pfam" id="PF00096">
    <property type="entry name" value="zf-C2H2"/>
    <property type="match status" value="1"/>
</dbReference>
<dbReference type="PROSITE" id="PS00028">
    <property type="entry name" value="ZINC_FINGER_C2H2_1"/>
    <property type="match status" value="7"/>
</dbReference>
<evidence type="ECO:0000313" key="11">
    <source>
        <dbReference type="RefSeq" id="XP_025407504.1"/>
    </source>
</evidence>
<feature type="domain" description="C2H2-type" evidence="7">
    <location>
        <begin position="84"/>
        <end position="111"/>
    </location>
</feature>
<dbReference type="InterPro" id="IPR013087">
    <property type="entry name" value="Znf_C2H2_type"/>
</dbReference>
<dbReference type="GeneID" id="112681455"/>
<dbReference type="RefSeq" id="XP_025407497.1">
    <property type="nucleotide sequence ID" value="XM_025551712.1"/>
</dbReference>
<keyword evidence="3 5" id="KW-0863">Zinc-finger</keyword>
<dbReference type="PANTHER" id="PTHR24379">
    <property type="entry name" value="KRAB AND ZINC FINGER DOMAIN-CONTAINING"/>
    <property type="match status" value="1"/>
</dbReference>
<feature type="domain" description="C2H2-type" evidence="7">
    <location>
        <begin position="189"/>
        <end position="216"/>
    </location>
</feature>
<dbReference type="AlphaFoldDB" id="A0A8B8F9I6"/>
<dbReference type="SMART" id="SM00355">
    <property type="entry name" value="ZnF_C2H2"/>
    <property type="match status" value="10"/>
</dbReference>
<keyword evidence="1" id="KW-0479">Metal-binding</keyword>
<proteinExistence type="predicted"/>
<feature type="domain" description="C2H2-type" evidence="7">
    <location>
        <begin position="263"/>
        <end position="290"/>
    </location>
</feature>
<dbReference type="PANTHER" id="PTHR24379:SF121">
    <property type="entry name" value="C2H2-TYPE DOMAIN-CONTAINING PROTEIN"/>
    <property type="match status" value="1"/>
</dbReference>
<keyword evidence="8" id="KW-1185">Reference proteome</keyword>
<evidence type="ECO:0000313" key="10">
    <source>
        <dbReference type="RefSeq" id="XP_025407497.1"/>
    </source>
</evidence>
<dbReference type="SUPFAM" id="SSF57667">
    <property type="entry name" value="beta-beta-alpha zinc fingers"/>
    <property type="match status" value="3"/>
</dbReference>
<gene>
    <name evidence="9 10 11" type="primary">LOC112681455</name>
</gene>
<evidence type="ECO:0000256" key="2">
    <source>
        <dbReference type="ARBA" id="ARBA00022737"/>
    </source>
</evidence>
<sequence length="471" mass="56243">MESIYVNMDLPILTPTDIEDKSISDAYYQLCQRNITTDNELNHHSKPDESGLLRYGCQYCTEERFSSQQQLDLHERTHEPYIRYECPKCKKLFKKEIKLFKHWESHTDRRRFRCNICEKNCLLFSTLRKHLIKRHDQTDFSNRIRYELSLPQHYKKVLVTDDADNSSDSSDKKCNFLKKYEEFIAATQYSCQYCTDRFTHQDQLDIHERGHQRSTAIGNELDHCSKPEESRALQYCCPFCTKRFSSQKRFDLHERTYEKYIRYQCPKCNDLFNEELILIKHHELHDIKEEYICEVCDERLQSVNILNHHLQMRHNRIDFMNCSHHERNITSSYKIVLVPSDSSDSIEPIIKDMSSPISNPISEDPNKQTSDDSHSKPGESKTLHYCCPLCIEQFSSQEQFDLHERTHEPYIRYQCSKCNKLFKKESNFSKHYTSHIGKLNYVCIICKKKFLYLNNLKSHLHKHHVLVKHSK</sequence>
<dbReference type="Gene3D" id="3.30.160.60">
    <property type="entry name" value="Classic Zinc Finger"/>
    <property type="match status" value="4"/>
</dbReference>
<evidence type="ECO:0000259" key="7">
    <source>
        <dbReference type="PROSITE" id="PS50157"/>
    </source>
</evidence>
<evidence type="ECO:0000256" key="1">
    <source>
        <dbReference type="ARBA" id="ARBA00022723"/>
    </source>
</evidence>
<dbReference type="Proteomes" id="UP000694846">
    <property type="component" value="Unplaced"/>
</dbReference>